<name>A0A917YH00_9RHOB</name>
<accession>A0A917YH00</accession>
<comment type="caution">
    <text evidence="1">The sequence shown here is derived from an EMBL/GenBank/DDBJ whole genome shotgun (WGS) entry which is preliminary data.</text>
</comment>
<dbReference type="Gene3D" id="4.10.410.40">
    <property type="match status" value="1"/>
</dbReference>
<gene>
    <name evidence="1" type="ORF">GCM10010991_07560</name>
</gene>
<dbReference type="OrthoDB" id="7872280at2"/>
<keyword evidence="2" id="KW-1185">Reference proteome</keyword>
<dbReference type="RefSeq" id="WP_146285478.1">
    <property type="nucleotide sequence ID" value="NZ_BMLP01000001.1"/>
</dbReference>
<evidence type="ECO:0000313" key="1">
    <source>
        <dbReference type="EMBL" id="GGO26680.1"/>
    </source>
</evidence>
<evidence type="ECO:0000313" key="2">
    <source>
        <dbReference type="Proteomes" id="UP000598196"/>
    </source>
</evidence>
<reference evidence="1 2" key="1">
    <citation type="journal article" date="2014" name="Int. J. Syst. Evol. Microbiol.">
        <title>Complete genome sequence of Corynebacterium casei LMG S-19264T (=DSM 44701T), isolated from a smear-ripened cheese.</title>
        <authorList>
            <consortium name="US DOE Joint Genome Institute (JGI-PGF)"/>
            <person name="Walter F."/>
            <person name="Albersmeier A."/>
            <person name="Kalinowski J."/>
            <person name="Ruckert C."/>
        </authorList>
    </citation>
    <scope>NUCLEOTIDE SEQUENCE [LARGE SCALE GENOMIC DNA]</scope>
    <source>
        <strain evidence="1 2">CGMCC 1.7029</strain>
    </source>
</reference>
<organism evidence="1 2">
    <name type="scientific">Gemmobacter aquaticus</name>
    <dbReference type="NCBI Taxonomy" id="490185"/>
    <lineage>
        <taxon>Bacteria</taxon>
        <taxon>Pseudomonadati</taxon>
        <taxon>Pseudomonadota</taxon>
        <taxon>Alphaproteobacteria</taxon>
        <taxon>Rhodobacterales</taxon>
        <taxon>Paracoccaceae</taxon>
        <taxon>Gemmobacter</taxon>
    </lineage>
</organism>
<dbReference type="EMBL" id="BMLP01000001">
    <property type="protein sequence ID" value="GGO26680.1"/>
    <property type="molecule type" value="Genomic_DNA"/>
</dbReference>
<protein>
    <submittedName>
        <fullName evidence="1">Uncharacterized protein</fullName>
    </submittedName>
</protein>
<dbReference type="Proteomes" id="UP000598196">
    <property type="component" value="Unassembled WGS sequence"/>
</dbReference>
<sequence>MANAISYIGATIGCVVGVPATVDSAGFGALVYTTIGKIASFGEVGDTAADTTVDLLDGRIEHVNGAKDGGAVPFTIRADADDLGQPILKAQSNGNNEVSFRIVDPDGRISYFYGKVANVRDTERTSSNYKGFTGEVRVNSPTIRT</sequence>
<proteinExistence type="predicted"/>
<dbReference type="AlphaFoldDB" id="A0A917YH00"/>